<dbReference type="InParanoid" id="A0A1E7FE93"/>
<reference evidence="2 3" key="1">
    <citation type="submission" date="2016-09" db="EMBL/GenBank/DDBJ databases">
        <title>Extensive genetic diversity and differential bi-allelic expression allows diatom success in the polar Southern Ocean.</title>
        <authorList>
            <consortium name="DOE Joint Genome Institute"/>
            <person name="Mock T."/>
            <person name="Otillar R.P."/>
            <person name="Strauss J."/>
            <person name="Dupont C."/>
            <person name="Frickenhaus S."/>
            <person name="Maumus F."/>
            <person name="Mcmullan M."/>
            <person name="Sanges R."/>
            <person name="Schmutz J."/>
            <person name="Toseland A."/>
            <person name="Valas R."/>
            <person name="Veluchamy A."/>
            <person name="Ward B.J."/>
            <person name="Allen A."/>
            <person name="Barry K."/>
            <person name="Falciatore A."/>
            <person name="Ferrante M."/>
            <person name="Fortunato A.E."/>
            <person name="Gloeckner G."/>
            <person name="Gruber A."/>
            <person name="Hipkin R."/>
            <person name="Janech M."/>
            <person name="Kroth P."/>
            <person name="Leese F."/>
            <person name="Lindquist E."/>
            <person name="Lyon B.R."/>
            <person name="Martin J."/>
            <person name="Mayer C."/>
            <person name="Parker M."/>
            <person name="Quesneville H."/>
            <person name="Raymond J."/>
            <person name="Uhlig C."/>
            <person name="Valentin K.U."/>
            <person name="Worden A.Z."/>
            <person name="Armbrust E.V."/>
            <person name="Bowler C."/>
            <person name="Green B."/>
            <person name="Moulton V."/>
            <person name="Van Oosterhout C."/>
            <person name="Grigoriev I."/>
        </authorList>
    </citation>
    <scope>NUCLEOTIDE SEQUENCE [LARGE SCALE GENOMIC DNA]</scope>
    <source>
        <strain evidence="2 3">CCMP1102</strain>
    </source>
</reference>
<sequence length="209" mass="23127">MLSLIPMLIIISFTAFNPNGFTIALSVMTGIAYLGGAFGFGYLGVILTSPAIMVEGFTSPIKGIQRSWELATGSRCYLFCTLFCFWFLNQLIVRLLHNMFVSGNIMDAMFSIVGIVMSVVPVLIYFPLHSILETVLYLNLRIGRESMNHQVLSGDLMNDAAPASRFRTDDDPGAPTMSQESMVGDYRHVALMDDEDSIPLQEVKQNPIV</sequence>
<feature type="transmembrane region" description="Helical" evidence="1">
    <location>
        <begin position="31"/>
        <end position="54"/>
    </location>
</feature>
<feature type="transmembrane region" description="Helical" evidence="1">
    <location>
        <begin position="75"/>
        <end position="96"/>
    </location>
</feature>
<keyword evidence="3" id="KW-1185">Reference proteome</keyword>
<gene>
    <name evidence="2" type="ORF">FRACYDRAFT_275342</name>
</gene>
<evidence type="ECO:0000313" key="2">
    <source>
        <dbReference type="EMBL" id="OEU16375.1"/>
    </source>
</evidence>
<dbReference type="OrthoDB" id="51686at2759"/>
<feature type="transmembrane region" description="Helical" evidence="1">
    <location>
        <begin position="108"/>
        <end position="128"/>
    </location>
</feature>
<name>A0A1E7FE93_9STRA</name>
<protein>
    <submittedName>
        <fullName evidence="2">Uncharacterized protein</fullName>
    </submittedName>
</protein>
<evidence type="ECO:0000256" key="1">
    <source>
        <dbReference type="SAM" id="Phobius"/>
    </source>
</evidence>
<evidence type="ECO:0000313" key="3">
    <source>
        <dbReference type="Proteomes" id="UP000095751"/>
    </source>
</evidence>
<feature type="transmembrane region" description="Helical" evidence="1">
    <location>
        <begin position="7"/>
        <end position="25"/>
    </location>
</feature>
<keyword evidence="1" id="KW-0472">Membrane</keyword>
<dbReference type="KEGG" id="fcy:FRACYDRAFT_275342"/>
<keyword evidence="1" id="KW-1133">Transmembrane helix</keyword>
<keyword evidence="1" id="KW-0812">Transmembrane</keyword>
<dbReference type="AlphaFoldDB" id="A0A1E7FE93"/>
<dbReference type="Proteomes" id="UP000095751">
    <property type="component" value="Unassembled WGS sequence"/>
</dbReference>
<organism evidence="2 3">
    <name type="scientific">Fragilariopsis cylindrus CCMP1102</name>
    <dbReference type="NCBI Taxonomy" id="635003"/>
    <lineage>
        <taxon>Eukaryota</taxon>
        <taxon>Sar</taxon>
        <taxon>Stramenopiles</taxon>
        <taxon>Ochrophyta</taxon>
        <taxon>Bacillariophyta</taxon>
        <taxon>Bacillariophyceae</taxon>
        <taxon>Bacillariophycidae</taxon>
        <taxon>Bacillariales</taxon>
        <taxon>Bacillariaceae</taxon>
        <taxon>Fragilariopsis</taxon>
    </lineage>
</organism>
<proteinExistence type="predicted"/>
<dbReference type="EMBL" id="KV784358">
    <property type="protein sequence ID" value="OEU16375.1"/>
    <property type="molecule type" value="Genomic_DNA"/>
</dbReference>
<accession>A0A1E7FE93</accession>